<dbReference type="AlphaFoldDB" id="A0A1L9VNH3"/>
<reference evidence="2" key="1">
    <citation type="journal article" date="2017" name="Genome Biol.">
        <title>Comparative genomics reveals high biological diversity and specific adaptations in the industrially and medically important fungal genus Aspergillus.</title>
        <authorList>
            <person name="de Vries R.P."/>
            <person name="Riley R."/>
            <person name="Wiebenga A."/>
            <person name="Aguilar-Osorio G."/>
            <person name="Amillis S."/>
            <person name="Uchima C.A."/>
            <person name="Anderluh G."/>
            <person name="Asadollahi M."/>
            <person name="Askin M."/>
            <person name="Barry K."/>
            <person name="Battaglia E."/>
            <person name="Bayram O."/>
            <person name="Benocci T."/>
            <person name="Braus-Stromeyer S.A."/>
            <person name="Caldana C."/>
            <person name="Canovas D."/>
            <person name="Cerqueira G.C."/>
            <person name="Chen F."/>
            <person name="Chen W."/>
            <person name="Choi C."/>
            <person name="Clum A."/>
            <person name="Dos Santos R.A."/>
            <person name="Damasio A.R."/>
            <person name="Diallinas G."/>
            <person name="Emri T."/>
            <person name="Fekete E."/>
            <person name="Flipphi M."/>
            <person name="Freyberg S."/>
            <person name="Gallo A."/>
            <person name="Gournas C."/>
            <person name="Habgood R."/>
            <person name="Hainaut M."/>
            <person name="Harispe M.L."/>
            <person name="Henrissat B."/>
            <person name="Hilden K.S."/>
            <person name="Hope R."/>
            <person name="Hossain A."/>
            <person name="Karabika E."/>
            <person name="Karaffa L."/>
            <person name="Karanyi Z."/>
            <person name="Krasevec N."/>
            <person name="Kuo A."/>
            <person name="Kusch H."/>
            <person name="LaButti K."/>
            <person name="Lagendijk E.L."/>
            <person name="Lapidus A."/>
            <person name="Levasseur A."/>
            <person name="Lindquist E."/>
            <person name="Lipzen A."/>
            <person name="Logrieco A.F."/>
            <person name="MacCabe A."/>
            <person name="Maekelae M.R."/>
            <person name="Malavazi I."/>
            <person name="Melin P."/>
            <person name="Meyer V."/>
            <person name="Mielnichuk N."/>
            <person name="Miskei M."/>
            <person name="Molnar A.P."/>
            <person name="Mule G."/>
            <person name="Ngan C.Y."/>
            <person name="Orejas M."/>
            <person name="Orosz E."/>
            <person name="Ouedraogo J.P."/>
            <person name="Overkamp K.M."/>
            <person name="Park H.-S."/>
            <person name="Perrone G."/>
            <person name="Piumi F."/>
            <person name="Punt P.J."/>
            <person name="Ram A.F."/>
            <person name="Ramon A."/>
            <person name="Rauscher S."/>
            <person name="Record E."/>
            <person name="Riano-Pachon D.M."/>
            <person name="Robert V."/>
            <person name="Roehrig J."/>
            <person name="Ruller R."/>
            <person name="Salamov A."/>
            <person name="Salih N.S."/>
            <person name="Samson R.A."/>
            <person name="Sandor E."/>
            <person name="Sanguinetti M."/>
            <person name="Schuetze T."/>
            <person name="Sepcic K."/>
            <person name="Shelest E."/>
            <person name="Sherlock G."/>
            <person name="Sophianopoulou V."/>
            <person name="Squina F.M."/>
            <person name="Sun H."/>
            <person name="Susca A."/>
            <person name="Todd R.B."/>
            <person name="Tsang A."/>
            <person name="Unkles S.E."/>
            <person name="van de Wiele N."/>
            <person name="van Rossen-Uffink D."/>
            <person name="Oliveira J.V."/>
            <person name="Vesth T.C."/>
            <person name="Visser J."/>
            <person name="Yu J.-H."/>
            <person name="Zhou M."/>
            <person name="Andersen M.R."/>
            <person name="Archer D.B."/>
            <person name="Baker S.E."/>
            <person name="Benoit I."/>
            <person name="Brakhage A.A."/>
            <person name="Braus G.H."/>
            <person name="Fischer R."/>
            <person name="Frisvad J.C."/>
            <person name="Goldman G.H."/>
            <person name="Houbraken J."/>
            <person name="Oakley B."/>
            <person name="Pocsi I."/>
            <person name="Scazzocchio C."/>
            <person name="Seiboth B."/>
            <person name="vanKuyk P.A."/>
            <person name="Wortman J."/>
            <person name="Dyer P.S."/>
            <person name="Grigoriev I.V."/>
        </authorList>
    </citation>
    <scope>NUCLEOTIDE SEQUENCE [LARGE SCALE GENOMIC DNA]</scope>
    <source>
        <strain evidence="2">CBS 516.65</strain>
    </source>
</reference>
<organism evidence="1 2">
    <name type="scientific">Aspergillus glaucus CBS 516.65</name>
    <dbReference type="NCBI Taxonomy" id="1160497"/>
    <lineage>
        <taxon>Eukaryota</taxon>
        <taxon>Fungi</taxon>
        <taxon>Dikarya</taxon>
        <taxon>Ascomycota</taxon>
        <taxon>Pezizomycotina</taxon>
        <taxon>Eurotiomycetes</taxon>
        <taxon>Eurotiomycetidae</taxon>
        <taxon>Eurotiales</taxon>
        <taxon>Aspergillaceae</taxon>
        <taxon>Aspergillus</taxon>
        <taxon>Aspergillus subgen. Aspergillus</taxon>
    </lineage>
</organism>
<sequence length="187" mass="21847">MIDHYEVNLNPLDKIMLYDTVHWIIWIRIHEVSNTTIYNCFRKSGVIQPQIQNLPTEPAPDLSVLYQQTQHAGQIRDMMALENFLNPNDENVVNSGDSTELNTIIADHLEQGETIETAEQSDEEEPLPPPSIQQALNCLHVLLRFKEYRQDTKMEDIRLLEQLQHQLVCEEVNSRPQKTLDSWLRHH</sequence>
<accession>A0A1L9VNH3</accession>
<dbReference type="Proteomes" id="UP000184300">
    <property type="component" value="Unassembled WGS sequence"/>
</dbReference>
<gene>
    <name evidence="1" type="ORF">ASPGLDRAFT_1354649</name>
</gene>
<protein>
    <submittedName>
        <fullName evidence="1">Uncharacterized protein</fullName>
    </submittedName>
</protein>
<name>A0A1L9VNH3_ASPGL</name>
<dbReference type="OrthoDB" id="3853970at2759"/>
<dbReference type="RefSeq" id="XP_022402173.1">
    <property type="nucleotide sequence ID" value="XM_022541384.1"/>
</dbReference>
<dbReference type="GeneID" id="34457645"/>
<dbReference type="EMBL" id="KV878894">
    <property type="protein sequence ID" value="OJJ85475.1"/>
    <property type="molecule type" value="Genomic_DNA"/>
</dbReference>
<dbReference type="VEuPathDB" id="FungiDB:ASPGLDRAFT_1354649"/>
<evidence type="ECO:0000313" key="2">
    <source>
        <dbReference type="Proteomes" id="UP000184300"/>
    </source>
</evidence>
<proteinExistence type="predicted"/>
<keyword evidence="2" id="KW-1185">Reference proteome</keyword>
<evidence type="ECO:0000313" key="1">
    <source>
        <dbReference type="EMBL" id="OJJ85475.1"/>
    </source>
</evidence>